<keyword evidence="3" id="KW-0031">Aminopeptidase</keyword>
<evidence type="ECO:0000256" key="7">
    <source>
        <dbReference type="ARBA" id="ARBA00022833"/>
    </source>
</evidence>
<dbReference type="GO" id="GO:0008270">
    <property type="term" value="F:zinc ion binding"/>
    <property type="evidence" value="ECO:0007669"/>
    <property type="project" value="InterPro"/>
</dbReference>
<dbReference type="InterPro" id="IPR027268">
    <property type="entry name" value="Peptidase_M4/M1_CTD_sf"/>
</dbReference>
<keyword evidence="6" id="KW-0378">Hydrolase</keyword>
<dbReference type="Pfam" id="PF01433">
    <property type="entry name" value="Peptidase_M1"/>
    <property type="match status" value="1"/>
</dbReference>
<proteinExistence type="inferred from homology"/>
<dbReference type="GO" id="GO:0070006">
    <property type="term" value="F:metalloaminopeptidase activity"/>
    <property type="evidence" value="ECO:0007669"/>
    <property type="project" value="TreeGrafter"/>
</dbReference>
<comment type="cofactor">
    <cofactor evidence="1">
        <name>Zn(2+)</name>
        <dbReference type="ChEBI" id="CHEBI:29105"/>
    </cofactor>
</comment>
<comment type="similarity">
    <text evidence="2">Belongs to the peptidase M1 family.</text>
</comment>
<dbReference type="GO" id="GO:0016020">
    <property type="term" value="C:membrane"/>
    <property type="evidence" value="ECO:0007669"/>
    <property type="project" value="TreeGrafter"/>
</dbReference>
<name>A0A644UAG4_9ZZZZ</name>
<keyword evidence="8" id="KW-0482">Metalloprotease</keyword>
<keyword evidence="5" id="KW-0479">Metal-binding</keyword>
<feature type="domain" description="Secretion system C-terminal sorting" evidence="11">
    <location>
        <begin position="597"/>
        <end position="672"/>
    </location>
</feature>
<dbReference type="NCBIfam" id="TIGR04183">
    <property type="entry name" value="Por_Secre_tail"/>
    <property type="match status" value="1"/>
</dbReference>
<evidence type="ECO:0000259" key="11">
    <source>
        <dbReference type="Pfam" id="PF18962"/>
    </source>
</evidence>
<feature type="domain" description="Peptidase M1 membrane alanine aminopeptidase" evidence="9">
    <location>
        <begin position="308"/>
        <end position="484"/>
    </location>
</feature>
<organism evidence="12">
    <name type="scientific">bioreactor metagenome</name>
    <dbReference type="NCBI Taxonomy" id="1076179"/>
    <lineage>
        <taxon>unclassified sequences</taxon>
        <taxon>metagenomes</taxon>
        <taxon>ecological metagenomes</taxon>
    </lineage>
</organism>
<dbReference type="PRINTS" id="PR00756">
    <property type="entry name" value="ALADIPTASE"/>
</dbReference>
<dbReference type="EMBL" id="VSSQ01000093">
    <property type="protein sequence ID" value="MPL75985.1"/>
    <property type="molecule type" value="Genomic_DNA"/>
</dbReference>
<dbReference type="InterPro" id="IPR045357">
    <property type="entry name" value="Aminopeptidase_N-like_N"/>
</dbReference>
<evidence type="ECO:0000313" key="12">
    <source>
        <dbReference type="EMBL" id="MPL75985.1"/>
    </source>
</evidence>
<evidence type="ECO:0000259" key="9">
    <source>
        <dbReference type="Pfam" id="PF01433"/>
    </source>
</evidence>
<dbReference type="InterPro" id="IPR026444">
    <property type="entry name" value="Secre_tail"/>
</dbReference>
<evidence type="ECO:0000256" key="6">
    <source>
        <dbReference type="ARBA" id="ARBA00022801"/>
    </source>
</evidence>
<evidence type="ECO:0000256" key="1">
    <source>
        <dbReference type="ARBA" id="ARBA00001947"/>
    </source>
</evidence>
<accession>A0A644UAG4</accession>
<dbReference type="PANTHER" id="PTHR11533:SF174">
    <property type="entry name" value="PUROMYCIN-SENSITIVE AMINOPEPTIDASE-RELATED"/>
    <property type="match status" value="1"/>
</dbReference>
<evidence type="ECO:0000256" key="8">
    <source>
        <dbReference type="ARBA" id="ARBA00023049"/>
    </source>
</evidence>
<keyword evidence="7" id="KW-0862">Zinc</keyword>
<dbReference type="InterPro" id="IPR050344">
    <property type="entry name" value="Peptidase_M1_aminopeptidases"/>
</dbReference>
<evidence type="ECO:0000256" key="5">
    <source>
        <dbReference type="ARBA" id="ARBA00022723"/>
    </source>
</evidence>
<dbReference type="PANTHER" id="PTHR11533">
    <property type="entry name" value="PROTEASE M1 ZINC METALLOPROTEASE"/>
    <property type="match status" value="1"/>
</dbReference>
<evidence type="ECO:0000256" key="3">
    <source>
        <dbReference type="ARBA" id="ARBA00022438"/>
    </source>
</evidence>
<sequence>MISLDSSKHLIMKLPLFISALLLTVIFADAQITETTQGSEFCAHGKLMRPRQENSGQRSPNSPRHTFDVLNYELDLDIYHCYASPYPRTFTASNIITFLTDTLLSSIKLNADQTSLQINAMGLAADSFIHDQDTLTIILNRVYQPGEIATVSIEYEHLDVPDLAFYVGNGFVFTDCEPQGARKWFPCYDQPYDKATLTLRAKVPANVKLGSNGSLADSVTVNDTTWYTWVSRDPVATYLMVISSRVDYNLDIVYWTKPGPPHDTLPIRFYYNPGENPTQIKNMIIPLADFFYSMFGDHPFEKDGFATLNPQFMWGGMENQTLTSLCQGCWYSSLITHEFAHQWFGDMITCATWADLWLNEGFATYFEATWTGQVNGQQAYKNQMIGNASYYLAQNPGWAISNPAWATNPPANSTLFNYAITYMKASCVLYMYRYVVGDSLFFHSIYEYANDTVDFRYKSATIPDFIEKMNETTGQELNWFFEQWLFQPNHPVYNNSYSFLELEDDKWNVYFKASQVQTNAPFFKMPIEILINFKNGGDTLIRVANDENDQVFVFQFDQEPVALTFDPGNNILLKQGTTVAGSDPVVIPNTREIQITPNPASTRAIVSFSIETKMPVRVLLTDISGKKLIDTGIRNYMPGFHSLPIDIRNYPSGAYLLTLQSENQLFTKKLIVSGN</sequence>
<dbReference type="CDD" id="cd09603">
    <property type="entry name" value="M1_APN_like"/>
    <property type="match status" value="1"/>
</dbReference>
<dbReference type="Pfam" id="PF18962">
    <property type="entry name" value="Por_Secre_tail"/>
    <property type="match status" value="1"/>
</dbReference>
<dbReference type="InterPro" id="IPR001930">
    <property type="entry name" value="Peptidase_M1"/>
</dbReference>
<protein>
    <recommendedName>
        <fullName evidence="13">Membrane alanyl aminopeptidase</fullName>
    </recommendedName>
</protein>
<comment type="caution">
    <text evidence="12">The sequence shown here is derived from an EMBL/GenBank/DDBJ whole genome shotgun (WGS) entry which is preliminary data.</text>
</comment>
<dbReference type="Gene3D" id="1.10.390.10">
    <property type="entry name" value="Neutral Protease Domain 2"/>
    <property type="match status" value="1"/>
</dbReference>
<dbReference type="GO" id="GO:0005737">
    <property type="term" value="C:cytoplasm"/>
    <property type="evidence" value="ECO:0007669"/>
    <property type="project" value="TreeGrafter"/>
</dbReference>
<dbReference type="GO" id="GO:0043171">
    <property type="term" value="P:peptide catabolic process"/>
    <property type="evidence" value="ECO:0007669"/>
    <property type="project" value="TreeGrafter"/>
</dbReference>
<evidence type="ECO:0000259" key="10">
    <source>
        <dbReference type="Pfam" id="PF17900"/>
    </source>
</evidence>
<evidence type="ECO:0000256" key="4">
    <source>
        <dbReference type="ARBA" id="ARBA00022670"/>
    </source>
</evidence>
<dbReference type="GO" id="GO:0042277">
    <property type="term" value="F:peptide binding"/>
    <property type="evidence" value="ECO:0007669"/>
    <property type="project" value="TreeGrafter"/>
</dbReference>
<dbReference type="SUPFAM" id="SSF63737">
    <property type="entry name" value="Leukotriene A4 hydrolase N-terminal domain"/>
    <property type="match status" value="1"/>
</dbReference>
<evidence type="ECO:0000256" key="2">
    <source>
        <dbReference type="ARBA" id="ARBA00010136"/>
    </source>
</evidence>
<dbReference type="GO" id="GO:0006508">
    <property type="term" value="P:proteolysis"/>
    <property type="evidence" value="ECO:0007669"/>
    <property type="project" value="UniProtKB-KW"/>
</dbReference>
<keyword evidence="4" id="KW-0645">Protease</keyword>
<dbReference type="GO" id="GO:0005615">
    <property type="term" value="C:extracellular space"/>
    <property type="evidence" value="ECO:0007669"/>
    <property type="project" value="TreeGrafter"/>
</dbReference>
<dbReference type="InterPro" id="IPR014782">
    <property type="entry name" value="Peptidase_M1_dom"/>
</dbReference>
<dbReference type="InterPro" id="IPR042097">
    <property type="entry name" value="Aminopeptidase_N-like_N_sf"/>
</dbReference>
<dbReference type="SUPFAM" id="SSF55486">
    <property type="entry name" value="Metalloproteases ('zincins'), catalytic domain"/>
    <property type="match status" value="1"/>
</dbReference>
<dbReference type="Gene3D" id="2.60.40.1730">
    <property type="entry name" value="tricorn interacting facor f3 domain"/>
    <property type="match status" value="1"/>
</dbReference>
<feature type="domain" description="Aminopeptidase N-like N-terminal" evidence="10">
    <location>
        <begin position="71"/>
        <end position="239"/>
    </location>
</feature>
<gene>
    <name evidence="12" type="ORF">SDC9_21830</name>
</gene>
<reference evidence="12" key="1">
    <citation type="submission" date="2019-08" db="EMBL/GenBank/DDBJ databases">
        <authorList>
            <person name="Kucharzyk K."/>
            <person name="Murdoch R.W."/>
            <person name="Higgins S."/>
            <person name="Loffler F."/>
        </authorList>
    </citation>
    <scope>NUCLEOTIDE SEQUENCE</scope>
</reference>
<dbReference type="Pfam" id="PF17900">
    <property type="entry name" value="Peptidase_M1_N"/>
    <property type="match status" value="1"/>
</dbReference>
<evidence type="ECO:0008006" key="13">
    <source>
        <dbReference type="Google" id="ProtNLM"/>
    </source>
</evidence>
<dbReference type="AlphaFoldDB" id="A0A644UAG4"/>